<organism evidence="5 6">
    <name type="scientific">Cytospora chrysosperma</name>
    <name type="common">Cytospora canker fungus</name>
    <name type="synonym">Sphaeria chrysosperma</name>
    <dbReference type="NCBI Taxonomy" id="252740"/>
    <lineage>
        <taxon>Eukaryota</taxon>
        <taxon>Fungi</taxon>
        <taxon>Dikarya</taxon>
        <taxon>Ascomycota</taxon>
        <taxon>Pezizomycotina</taxon>
        <taxon>Sordariomycetes</taxon>
        <taxon>Sordariomycetidae</taxon>
        <taxon>Diaporthales</taxon>
        <taxon>Cytosporaceae</taxon>
        <taxon>Cytospora</taxon>
    </lineage>
</organism>
<evidence type="ECO:0000313" key="5">
    <source>
        <dbReference type="EMBL" id="ROV90019.1"/>
    </source>
</evidence>
<feature type="region of interest" description="Disordered" evidence="4">
    <location>
        <begin position="654"/>
        <end position="686"/>
    </location>
</feature>
<dbReference type="GO" id="GO:0005739">
    <property type="term" value="C:mitochondrion"/>
    <property type="evidence" value="ECO:0007669"/>
    <property type="project" value="UniProtKB-SubCell"/>
</dbReference>
<name>A0A423VG77_CYTCH</name>
<reference evidence="5 6" key="1">
    <citation type="submission" date="2015-09" db="EMBL/GenBank/DDBJ databases">
        <title>Host preference determinants of Valsa canker pathogens revealed by comparative genomics.</title>
        <authorList>
            <person name="Yin Z."/>
            <person name="Huang L."/>
        </authorList>
    </citation>
    <scope>NUCLEOTIDE SEQUENCE [LARGE SCALE GENOMIC DNA]</scope>
    <source>
        <strain evidence="5 6">YSFL</strain>
    </source>
</reference>
<gene>
    <name evidence="5" type="ORF">VSDG_08345</name>
</gene>
<dbReference type="Pfam" id="PF12921">
    <property type="entry name" value="ATP13"/>
    <property type="match status" value="1"/>
</dbReference>
<dbReference type="InterPro" id="IPR024319">
    <property type="entry name" value="ATPase_expression_mit"/>
</dbReference>
<keyword evidence="6" id="KW-1185">Reference proteome</keyword>
<evidence type="ECO:0000256" key="3">
    <source>
        <dbReference type="ARBA" id="ARBA00023128"/>
    </source>
</evidence>
<accession>A0A423VG77</accession>
<keyword evidence="2" id="KW-0809">Transit peptide</keyword>
<comment type="caution">
    <text evidence="5">The sequence shown here is derived from an EMBL/GenBank/DDBJ whole genome shotgun (WGS) entry which is preliminary data.</text>
</comment>
<feature type="region of interest" description="Disordered" evidence="4">
    <location>
        <begin position="701"/>
        <end position="721"/>
    </location>
</feature>
<dbReference type="EMBL" id="LJZO01000053">
    <property type="protein sequence ID" value="ROV90019.1"/>
    <property type="molecule type" value="Genomic_DNA"/>
</dbReference>
<sequence length="850" mass="97267">MITCKTTHSVELLLSTTATAASPRRRRRLLNTSTSININIRCGFSTYFPRHAHTHSQGPSAWSQSNSLRQAWRSLPPGSGSRPGPLFVRQQQRPGTLEYYHDALGSLLAALRQGDTFKLYLCLMRLVRGYDHDLTASWCFAEVVASIPPTTFSEILRCFDPQNVSNEVDTAPGINISYGAAVHTPLGELVNKWGVKLLYVRILNRLRRMQDARRHARIRPLLNDCIVLMRCAGATSDTRAAKHIWYAMHDDGYSSWRHSEAFGEFIKARYLTERLYVNNDLARLRLRPLDMHRSSIKLSGYRRLRLLRLQAKMTRLRRHRFGENMHEQYFAEPLTRLMRKRGPLRRLQRTAEVRGMLLGDERLLCAFLKANGRSGRLEANNLLLKIHWGILVQRDVESGAIQVDGGLAYRPDSPRAPTQHLLDAVVHGYCCMGEITMAASLVDFISRRFGISVPDKVWTDLLEYARIMQTKPAANEWAIAHFHQKVSKADTVLDVWELCTHEPYNFQPGLRDYYNLIKSLIRKGGSVRRPIGALRQVKPLYDEAFRACEEAWCELLQTTVQHVPNYAAYRRYRLLQARKDHIWYCFHYISCQILKMILPNRVDDDGGVREIPNLVGEFGHFMPRLIKYHVATGYVEFASDNSLRRNVVEAQQVLEQPKPSFQRPLSFERQRDQEERSEDQEDDEYWGKMEHHALSSWDDMQTETMDSGGSEHTSWATNSQQQGEDTVPYLGQGMPADMANGIENSFDGDQRPSPPHLDFNNPNLNSTSRWVIDTQVAEKPAYLYRPPYSALSTQTSILSIRQDGGEFTGYHDDGVRKHFAAHRAFRTTMRVAGVPIDLGLGSLARKGTAR</sequence>
<evidence type="ECO:0000313" key="6">
    <source>
        <dbReference type="Proteomes" id="UP000284375"/>
    </source>
</evidence>
<evidence type="ECO:0000256" key="4">
    <source>
        <dbReference type="SAM" id="MobiDB-lite"/>
    </source>
</evidence>
<evidence type="ECO:0000256" key="2">
    <source>
        <dbReference type="ARBA" id="ARBA00022946"/>
    </source>
</evidence>
<dbReference type="Proteomes" id="UP000284375">
    <property type="component" value="Unassembled WGS sequence"/>
</dbReference>
<dbReference type="OrthoDB" id="185373at2759"/>
<comment type="subcellular location">
    <subcellularLocation>
        <location evidence="1">Mitochondrion</location>
    </subcellularLocation>
</comment>
<evidence type="ECO:0000256" key="1">
    <source>
        <dbReference type="ARBA" id="ARBA00004173"/>
    </source>
</evidence>
<protein>
    <submittedName>
        <fullName evidence="5">Uncharacterized protein</fullName>
    </submittedName>
</protein>
<proteinExistence type="predicted"/>
<keyword evidence="3" id="KW-0496">Mitochondrion</keyword>
<dbReference type="AlphaFoldDB" id="A0A423VG77"/>
<feature type="compositionally biased region" description="Acidic residues" evidence="4">
    <location>
        <begin position="675"/>
        <end position="684"/>
    </location>
</feature>